<keyword evidence="3" id="KW-0444">Lipid biosynthesis</keyword>
<evidence type="ECO:0000259" key="9">
    <source>
        <dbReference type="Pfam" id="PF08541"/>
    </source>
</evidence>
<keyword evidence="6" id="KW-0443">Lipid metabolism</keyword>
<sequence>MNAGIVDIVTATTGEHVPNAFFDAIGLTDEWIRRRTGVAARWWMDDDEALDDVAARVCAPLVARHRDIRIAALVVVSSSAGGAVPGIAQRVATKAGLPHDILAFDMSAACSGFIYGLINGLTLCDGGDGSAVIVCCVEAMSRMLDKTDRNTGPLFGDGAGAVLIAPRPAFRKHRWHAGSDGAGADLMRGQVGQGIQLDGIRVYHRAVRTMTETAKILQDGDVEPSIVIGHQANSRILQRVRDEADIGNAVFVDCVENFGNTSAASIPLALGESLRQGTIPTEGRALLVAYGAGEAWGGVMVDYDLSDADTGAALDIDG</sequence>
<comment type="pathway">
    <text evidence="1">Lipid metabolism.</text>
</comment>
<dbReference type="RefSeq" id="WP_048423962.1">
    <property type="nucleotide sequence ID" value="NZ_JYNU01000019.1"/>
</dbReference>
<evidence type="ECO:0000259" key="10">
    <source>
        <dbReference type="Pfam" id="PF08545"/>
    </source>
</evidence>
<dbReference type="InterPro" id="IPR013751">
    <property type="entry name" value="ACP_syn_III_N"/>
</dbReference>
<protein>
    <submittedName>
        <fullName evidence="11">3-oxoacyl-[acyl-carrier-protein] synthase 3</fullName>
        <ecNumber evidence="11">2.3.1.180</ecNumber>
    </submittedName>
</protein>
<dbReference type="PANTHER" id="PTHR43091">
    <property type="entry name" value="3-OXOACYL-[ACYL-CARRIER-PROTEIN] SYNTHASE"/>
    <property type="match status" value="1"/>
</dbReference>
<evidence type="ECO:0000256" key="3">
    <source>
        <dbReference type="ARBA" id="ARBA00022516"/>
    </source>
</evidence>
<dbReference type="InterPro" id="IPR013747">
    <property type="entry name" value="ACP_syn_III_C"/>
</dbReference>
<evidence type="ECO:0000256" key="4">
    <source>
        <dbReference type="ARBA" id="ARBA00022679"/>
    </source>
</evidence>
<dbReference type="Pfam" id="PF08545">
    <property type="entry name" value="ACP_syn_III"/>
    <property type="match status" value="1"/>
</dbReference>
<dbReference type="Proteomes" id="UP000036313">
    <property type="component" value="Unassembled WGS sequence"/>
</dbReference>
<dbReference type="Gene3D" id="3.40.47.10">
    <property type="match status" value="1"/>
</dbReference>
<keyword evidence="4 11" id="KW-0808">Transferase</keyword>
<gene>
    <name evidence="11" type="primary">fabH_1</name>
    <name evidence="11" type="ORF">MOBUDSM44075_03365</name>
</gene>
<evidence type="ECO:0000256" key="8">
    <source>
        <dbReference type="ARBA" id="ARBA00023268"/>
    </source>
</evidence>
<comment type="caution">
    <text evidence="11">The sequence shown here is derived from an EMBL/GenBank/DDBJ whole genome shotgun (WGS) entry which is preliminary data.</text>
</comment>
<keyword evidence="8" id="KW-0511">Multifunctional enzyme</keyword>
<dbReference type="EC" id="2.3.1.180" evidence="11"/>
<dbReference type="AlphaFoldDB" id="A0A0J6VUZ6"/>
<dbReference type="GO" id="GO:0006633">
    <property type="term" value="P:fatty acid biosynthetic process"/>
    <property type="evidence" value="ECO:0007669"/>
    <property type="project" value="UniProtKB-KW"/>
</dbReference>
<dbReference type="GO" id="GO:0004315">
    <property type="term" value="F:3-oxoacyl-[acyl-carrier-protein] synthase activity"/>
    <property type="evidence" value="ECO:0007669"/>
    <property type="project" value="InterPro"/>
</dbReference>
<keyword evidence="7" id="KW-0275">Fatty acid biosynthesis</keyword>
<evidence type="ECO:0000256" key="6">
    <source>
        <dbReference type="ARBA" id="ARBA00023098"/>
    </source>
</evidence>
<feature type="domain" description="Beta-ketoacyl-[acyl-carrier-protein] synthase III C-terminal" evidence="9">
    <location>
        <begin position="226"/>
        <end position="302"/>
    </location>
</feature>
<evidence type="ECO:0000256" key="1">
    <source>
        <dbReference type="ARBA" id="ARBA00005189"/>
    </source>
</evidence>
<dbReference type="InterPro" id="IPR016039">
    <property type="entry name" value="Thiolase-like"/>
</dbReference>
<keyword evidence="11" id="KW-0012">Acyltransferase</keyword>
<evidence type="ECO:0000256" key="2">
    <source>
        <dbReference type="ARBA" id="ARBA00008642"/>
    </source>
</evidence>
<evidence type="ECO:0000313" key="11">
    <source>
        <dbReference type="EMBL" id="KMO74835.1"/>
    </source>
</evidence>
<dbReference type="PANTHER" id="PTHR43091:SF1">
    <property type="entry name" value="BETA-KETOACYL-[ACYL-CARRIER-PROTEIN] SYNTHASE III, CHLOROPLASTIC"/>
    <property type="match status" value="1"/>
</dbReference>
<evidence type="ECO:0000256" key="7">
    <source>
        <dbReference type="ARBA" id="ARBA00023160"/>
    </source>
</evidence>
<dbReference type="PATRIC" id="fig|1807.14.peg.3388"/>
<evidence type="ECO:0000256" key="5">
    <source>
        <dbReference type="ARBA" id="ARBA00022832"/>
    </source>
</evidence>
<proteinExistence type="inferred from homology"/>
<dbReference type="SUPFAM" id="SSF53901">
    <property type="entry name" value="Thiolase-like"/>
    <property type="match status" value="1"/>
</dbReference>
<dbReference type="GO" id="GO:0033818">
    <property type="term" value="F:beta-ketoacyl-acyl-carrier-protein synthase III activity"/>
    <property type="evidence" value="ECO:0007669"/>
    <property type="project" value="UniProtKB-EC"/>
</dbReference>
<accession>A0A0J6VUZ6</accession>
<dbReference type="EMBL" id="JYNU01000019">
    <property type="protein sequence ID" value="KMO74835.1"/>
    <property type="molecule type" value="Genomic_DNA"/>
</dbReference>
<organism evidence="11 12">
    <name type="scientific">Mycolicibacterium obuense</name>
    <dbReference type="NCBI Taxonomy" id="1807"/>
    <lineage>
        <taxon>Bacteria</taxon>
        <taxon>Bacillati</taxon>
        <taxon>Actinomycetota</taxon>
        <taxon>Actinomycetes</taxon>
        <taxon>Mycobacteriales</taxon>
        <taxon>Mycobacteriaceae</taxon>
        <taxon>Mycolicibacterium</taxon>
    </lineage>
</organism>
<dbReference type="Pfam" id="PF08541">
    <property type="entry name" value="ACP_syn_III_C"/>
    <property type="match status" value="1"/>
</dbReference>
<evidence type="ECO:0000313" key="12">
    <source>
        <dbReference type="Proteomes" id="UP000036313"/>
    </source>
</evidence>
<keyword evidence="5" id="KW-0276">Fatty acid metabolism</keyword>
<feature type="domain" description="Beta-ketoacyl-[acyl-carrier-protein] synthase III N-terminal" evidence="10">
    <location>
        <begin position="104"/>
        <end position="167"/>
    </location>
</feature>
<reference evidence="11 12" key="1">
    <citation type="journal article" date="2015" name="Genome Biol. Evol.">
        <title>Characterization of Three Mycobacterium spp. with Potential Use in Bioremediation by Genome Sequencing and Comparative Genomics.</title>
        <authorList>
            <person name="Das S."/>
            <person name="Pettersson B.M."/>
            <person name="Behra P.R."/>
            <person name="Ramesh M."/>
            <person name="Dasgupta S."/>
            <person name="Bhattacharya A."/>
            <person name="Kirsebom L.A."/>
        </authorList>
    </citation>
    <scope>NUCLEOTIDE SEQUENCE [LARGE SCALE GENOMIC DNA]</scope>
    <source>
        <strain evidence="11 12">DSM 44075</strain>
    </source>
</reference>
<name>A0A0J6VUZ6_9MYCO</name>
<comment type="similarity">
    <text evidence="2">Belongs to the thiolase-like superfamily. FabH family.</text>
</comment>